<dbReference type="GO" id="GO:0140359">
    <property type="term" value="F:ABC-type transporter activity"/>
    <property type="evidence" value="ECO:0007669"/>
    <property type="project" value="InterPro"/>
</dbReference>
<name>A0A841FI87_9ACTN</name>
<feature type="transmembrane region" description="Helical" evidence="1">
    <location>
        <begin position="42"/>
        <end position="60"/>
    </location>
</feature>
<dbReference type="GO" id="GO:0005886">
    <property type="term" value="C:plasma membrane"/>
    <property type="evidence" value="ECO:0007669"/>
    <property type="project" value="UniProtKB-SubCell"/>
</dbReference>
<feature type="transmembrane region" description="Helical" evidence="1">
    <location>
        <begin position="182"/>
        <end position="204"/>
    </location>
</feature>
<keyword evidence="1" id="KW-0812">Transmembrane</keyword>
<keyword evidence="3" id="KW-1185">Reference proteome</keyword>
<gene>
    <name evidence="2" type="ORF">HNR73_000211</name>
</gene>
<comment type="caution">
    <text evidence="2">The sequence shown here is derived from an EMBL/GenBank/DDBJ whole genome shotgun (WGS) entry which is preliminary data.</text>
</comment>
<evidence type="ECO:0000256" key="1">
    <source>
        <dbReference type="SAM" id="Phobius"/>
    </source>
</evidence>
<dbReference type="Pfam" id="PF12679">
    <property type="entry name" value="ABC2_membrane_2"/>
    <property type="match status" value="1"/>
</dbReference>
<feature type="transmembrane region" description="Helical" evidence="1">
    <location>
        <begin position="211"/>
        <end position="230"/>
    </location>
</feature>
<evidence type="ECO:0000313" key="2">
    <source>
        <dbReference type="EMBL" id="MBB6032369.1"/>
    </source>
</evidence>
<evidence type="ECO:0000313" key="3">
    <source>
        <dbReference type="Proteomes" id="UP000548476"/>
    </source>
</evidence>
<dbReference type="EMBL" id="JACHGT010000001">
    <property type="protein sequence ID" value="MBB6032369.1"/>
    <property type="molecule type" value="Genomic_DNA"/>
</dbReference>
<feature type="transmembrane region" description="Helical" evidence="1">
    <location>
        <begin position="80"/>
        <end position="108"/>
    </location>
</feature>
<feature type="transmembrane region" description="Helical" evidence="1">
    <location>
        <begin position="261"/>
        <end position="281"/>
    </location>
</feature>
<organism evidence="2 3">
    <name type="scientific">Phytomonospora endophytica</name>
    <dbReference type="NCBI Taxonomy" id="714109"/>
    <lineage>
        <taxon>Bacteria</taxon>
        <taxon>Bacillati</taxon>
        <taxon>Actinomycetota</taxon>
        <taxon>Actinomycetes</taxon>
        <taxon>Micromonosporales</taxon>
        <taxon>Micromonosporaceae</taxon>
        <taxon>Phytomonospora</taxon>
    </lineage>
</organism>
<keyword evidence="1" id="KW-0472">Membrane</keyword>
<reference evidence="2 3" key="1">
    <citation type="submission" date="2020-08" db="EMBL/GenBank/DDBJ databases">
        <title>Genomic Encyclopedia of Type Strains, Phase IV (KMG-IV): sequencing the most valuable type-strain genomes for metagenomic binning, comparative biology and taxonomic classification.</title>
        <authorList>
            <person name="Goeker M."/>
        </authorList>
    </citation>
    <scope>NUCLEOTIDE SEQUENCE [LARGE SCALE GENOMIC DNA]</scope>
    <source>
        <strain evidence="2 3">YIM 65646</strain>
    </source>
</reference>
<dbReference type="PANTHER" id="PTHR37305:SF1">
    <property type="entry name" value="MEMBRANE PROTEIN"/>
    <property type="match status" value="1"/>
</dbReference>
<sequence length="290" mass="30074">MSAADTVSTVDGGADWAPRRRVGTRFLRSEMGLIARRRRNQAALAVLAAIPIIIAIVIAATRPAPGSGPPLFAAMLDNGLITVLAGLSIELGLFLPLAVSVLAGDAIAGEANTGTLRYLLTVPAGRVRLLAVKFGGVVVATFVTVGVVALTGGIMGIALFGTGDMVTLSGTTLPFGEALGRVALAVVYIVLCLVAVAAIGLFVSTLTEQPIGAAVAMLMFIILSQILGAFSDLDWLHPFLITNYWSAWGDLLRDPPAYDQMLLGLLSAGAWTAFGLSAAWARLTTKDITS</sequence>
<accession>A0A841FI87</accession>
<dbReference type="Proteomes" id="UP000548476">
    <property type="component" value="Unassembled WGS sequence"/>
</dbReference>
<proteinExistence type="predicted"/>
<dbReference type="PANTHER" id="PTHR37305">
    <property type="entry name" value="INTEGRAL MEMBRANE PROTEIN-RELATED"/>
    <property type="match status" value="1"/>
</dbReference>
<keyword evidence="1" id="KW-1133">Transmembrane helix</keyword>
<dbReference type="AlphaFoldDB" id="A0A841FI87"/>
<protein>
    <submittedName>
        <fullName evidence="2">ABC-2 type transport system permease protein</fullName>
    </submittedName>
</protein>
<feature type="transmembrane region" description="Helical" evidence="1">
    <location>
        <begin position="129"/>
        <end position="162"/>
    </location>
</feature>
<dbReference type="RefSeq" id="WP_184785280.1">
    <property type="nucleotide sequence ID" value="NZ_BONT01000064.1"/>
</dbReference>